<feature type="signal peptide" evidence="1">
    <location>
        <begin position="1"/>
        <end position="17"/>
    </location>
</feature>
<reference evidence="3" key="1">
    <citation type="journal article" date="2008" name="Insect Biochem. Mol. Biol.">
        <title>The genome of a lepidopteran model insect, the silkworm Bombyx mori.</title>
        <authorList>
            <consortium name="International Silkworm Genome Consortium"/>
        </authorList>
    </citation>
    <scope>NUCLEOTIDE SEQUENCE [LARGE SCALE GENOMIC DNA]</scope>
    <source>
        <strain evidence="3">p50T</strain>
    </source>
</reference>
<dbReference type="GeneID" id="101742173"/>
<evidence type="ECO:0000313" key="2">
    <source>
        <dbReference type="EnsemblMetazoa" id="XP_012551044.1"/>
    </source>
</evidence>
<organism evidence="2 3">
    <name type="scientific">Bombyx mori</name>
    <name type="common">Silk moth</name>
    <dbReference type="NCBI Taxonomy" id="7091"/>
    <lineage>
        <taxon>Eukaryota</taxon>
        <taxon>Metazoa</taxon>
        <taxon>Ecdysozoa</taxon>
        <taxon>Arthropoda</taxon>
        <taxon>Hexapoda</taxon>
        <taxon>Insecta</taxon>
        <taxon>Pterygota</taxon>
        <taxon>Neoptera</taxon>
        <taxon>Endopterygota</taxon>
        <taxon>Lepidoptera</taxon>
        <taxon>Glossata</taxon>
        <taxon>Ditrysia</taxon>
        <taxon>Bombycoidea</taxon>
        <taxon>Bombycidae</taxon>
        <taxon>Bombycinae</taxon>
        <taxon>Bombyx</taxon>
    </lineage>
</organism>
<accession>A0A8R2C982</accession>
<keyword evidence="3" id="KW-1185">Reference proteome</keyword>
<dbReference type="KEGG" id="bmor:101742173"/>
<dbReference type="EnsemblMetazoa" id="XM_012695590.2">
    <property type="protein sequence ID" value="XP_012551044.1"/>
    <property type="gene ID" value="LOC101742173"/>
</dbReference>
<feature type="chain" id="PRO_5035811909" evidence="1">
    <location>
        <begin position="18"/>
        <end position="117"/>
    </location>
</feature>
<sequence>MRQSILLILAVCAFAAANVPKDRLQVTDTAQPTTQTTEATETTGTAEMTQASGNKPIICAPTTPCAWTVYSPVSKMIQTNMTNRFCICSADTTCAITEDDTEVHAYIHRCTRIDPDS</sequence>
<name>A0A8R2C982_BOMMO</name>
<reference evidence="2" key="2">
    <citation type="submission" date="2022-06" db="UniProtKB">
        <authorList>
            <consortium name="EnsemblMetazoa"/>
        </authorList>
    </citation>
    <scope>IDENTIFICATION</scope>
    <source>
        <strain evidence="2">p50T (Dazao)</strain>
    </source>
</reference>
<evidence type="ECO:0000256" key="1">
    <source>
        <dbReference type="SAM" id="SignalP"/>
    </source>
</evidence>
<dbReference type="OrthoDB" id="6340809at2759"/>
<keyword evidence="1" id="KW-0732">Signal</keyword>
<protein>
    <submittedName>
        <fullName evidence="2">Uncharacterized protein</fullName>
    </submittedName>
</protein>
<dbReference type="RefSeq" id="XP_012551044.1">
    <property type="nucleotide sequence ID" value="XM_012695590.3"/>
</dbReference>
<dbReference type="AlphaFoldDB" id="A0A8R2C982"/>
<proteinExistence type="predicted"/>
<evidence type="ECO:0000313" key="3">
    <source>
        <dbReference type="Proteomes" id="UP000005204"/>
    </source>
</evidence>
<dbReference type="Proteomes" id="UP000005204">
    <property type="component" value="Unassembled WGS sequence"/>
</dbReference>